<name>A0ABT3NXW1_9PROT</name>
<proteinExistence type="predicted"/>
<keyword evidence="1 4" id="KW-0808">Transferase</keyword>
<keyword evidence="5" id="KW-1185">Reference proteome</keyword>
<evidence type="ECO:0000313" key="5">
    <source>
        <dbReference type="Proteomes" id="UP001526430"/>
    </source>
</evidence>
<dbReference type="Pfam" id="PF00534">
    <property type="entry name" value="Glycos_transf_1"/>
    <property type="match status" value="1"/>
</dbReference>
<dbReference type="CDD" id="cd03809">
    <property type="entry name" value="GT4_MtfB-like"/>
    <property type="match status" value="1"/>
</dbReference>
<organism evidence="4 5">
    <name type="scientific">Sabulicella glaciei</name>
    <dbReference type="NCBI Taxonomy" id="2984948"/>
    <lineage>
        <taxon>Bacteria</taxon>
        <taxon>Pseudomonadati</taxon>
        <taxon>Pseudomonadota</taxon>
        <taxon>Alphaproteobacteria</taxon>
        <taxon>Acetobacterales</taxon>
        <taxon>Acetobacteraceae</taxon>
        <taxon>Sabulicella</taxon>
    </lineage>
</organism>
<feature type="domain" description="Glycosyl transferase family 1" evidence="2">
    <location>
        <begin position="226"/>
        <end position="380"/>
    </location>
</feature>
<accession>A0ABT3NXW1</accession>
<reference evidence="4 5" key="1">
    <citation type="submission" date="2022-10" db="EMBL/GenBank/DDBJ databases">
        <title>Roseococcus glaciei nov., sp. nov., isolated from glacier.</title>
        <authorList>
            <person name="Liu Q."/>
            <person name="Xin Y.-H."/>
        </authorList>
    </citation>
    <scope>NUCLEOTIDE SEQUENCE [LARGE SCALE GENOMIC DNA]</scope>
    <source>
        <strain evidence="4 5">MDT2-1-1</strain>
    </source>
</reference>
<dbReference type="PANTHER" id="PTHR46401:SF2">
    <property type="entry name" value="GLYCOSYLTRANSFERASE WBBK-RELATED"/>
    <property type="match status" value="1"/>
</dbReference>
<dbReference type="InterPro" id="IPR001296">
    <property type="entry name" value="Glyco_trans_1"/>
</dbReference>
<feature type="domain" description="Glycosyltransferase subfamily 4-like N-terminal" evidence="3">
    <location>
        <begin position="18"/>
        <end position="206"/>
    </location>
</feature>
<dbReference type="InterPro" id="IPR028098">
    <property type="entry name" value="Glyco_trans_4-like_N"/>
</dbReference>
<dbReference type="EC" id="2.4.-.-" evidence="4"/>
<protein>
    <submittedName>
        <fullName evidence="4">Glycosyltransferase</fullName>
        <ecNumber evidence="4">2.4.-.-</ecNumber>
    </submittedName>
</protein>
<dbReference type="Proteomes" id="UP001526430">
    <property type="component" value="Unassembled WGS sequence"/>
</dbReference>
<evidence type="ECO:0000259" key="3">
    <source>
        <dbReference type="Pfam" id="PF13439"/>
    </source>
</evidence>
<evidence type="ECO:0000256" key="1">
    <source>
        <dbReference type="ARBA" id="ARBA00022679"/>
    </source>
</evidence>
<dbReference type="GO" id="GO:0016757">
    <property type="term" value="F:glycosyltransferase activity"/>
    <property type="evidence" value="ECO:0007669"/>
    <property type="project" value="UniProtKB-KW"/>
</dbReference>
<dbReference type="Gene3D" id="3.40.50.2000">
    <property type="entry name" value="Glycogen Phosphorylase B"/>
    <property type="match status" value="4"/>
</dbReference>
<evidence type="ECO:0000313" key="4">
    <source>
        <dbReference type="EMBL" id="MCW8087006.1"/>
    </source>
</evidence>
<evidence type="ECO:0000259" key="2">
    <source>
        <dbReference type="Pfam" id="PF00534"/>
    </source>
</evidence>
<dbReference type="PANTHER" id="PTHR46401">
    <property type="entry name" value="GLYCOSYLTRANSFERASE WBBK-RELATED"/>
    <property type="match status" value="1"/>
</dbReference>
<dbReference type="Pfam" id="PF13439">
    <property type="entry name" value="Glyco_transf_4"/>
    <property type="match status" value="1"/>
</dbReference>
<dbReference type="RefSeq" id="WP_301591152.1">
    <property type="nucleotide sequence ID" value="NZ_JAPFQI010000013.1"/>
</dbReference>
<comment type="caution">
    <text evidence="4">The sequence shown here is derived from an EMBL/GenBank/DDBJ whole genome shotgun (WGS) entry which is preliminary data.</text>
</comment>
<sequence>MRLLLDLQGAQGASRHAGLGRYSLELARAMVRAPRGHEVRLLLNTALAESAAALAEEFAPTLGPGNILRWRAPRGAAAGRDPHHPLRRAAEALRAEAVLGARCEVLHISSIFEGWDRDAVSTWPAEWERPATAATLFDLIPLSLRPLYLDGAWREAGLRPWYARCVQEASRCDRLLCISEATREEARRFLPQAPEALPVIGGGVSPGFRPPERHDPGLPARFGLRPGFLLFMGAGDLRKNERLLIGAYAALPEALRARHMLAIGHTNHAHLRALFAEARLGAGEAVALPFVPDEDLPGLYAACALLVFPSLAEGFGLPVLEAMACGAPVIASRAGALPEVITRADALFDPHDAAALTERLRFWLEDDATRADLASYGRRRAAEFSWHGVAERAWDALEGVAARPAPKRRRSLALVSPFPPAASGVADHAAELAEALSAHYAVTLVGAEPPDDALEGRFPFVPEARLAEETRRFDRVLVQMGNNPLHAGALLHVLPRVPAVVTLHDPALPDLQAWIGGTARRVEAEGYPALFEEGTGALPVLEQALRVVVHSDHAARLLRAAHGRAATSTLRRIPHLRARFDPPGREAARAALGLPGSDTLVVSFGLVTRRKLPGLLTEAVSGIPGARLVFAGEALPGEAPPGAEVTGRLSREAYLLWLGAADVAVQLRGDSRGETSGAAMDALMAGLPLVVNSVGSFAELPPEVALILPDPPEAEVLREAILRAQREPERGQRGREWALEELAPARIAALYEAVIEEAYARPGPEAALRHIPLPRRVAGAAGEALALAALRTAPAPPRQPRLWLDIALQPRGELLEALRRGAPGRLPEPCRLEGGRIVSAHRWAFEALGIDAPPPEEAEAVLGPGDALMSADPALRRLALAEGVATPDWPGSAAQLRAMAPPP</sequence>
<gene>
    <name evidence="4" type="ORF">OF850_15345</name>
</gene>
<dbReference type="SUPFAM" id="SSF53756">
    <property type="entry name" value="UDP-Glycosyltransferase/glycogen phosphorylase"/>
    <property type="match status" value="2"/>
</dbReference>
<dbReference type="EMBL" id="JAPFQI010000013">
    <property type="protein sequence ID" value="MCW8087006.1"/>
    <property type="molecule type" value="Genomic_DNA"/>
</dbReference>
<dbReference type="CDD" id="cd03801">
    <property type="entry name" value="GT4_PimA-like"/>
    <property type="match status" value="1"/>
</dbReference>
<keyword evidence="4" id="KW-0328">Glycosyltransferase</keyword>